<evidence type="ECO:0000259" key="9">
    <source>
        <dbReference type="Pfam" id="PF00061"/>
    </source>
</evidence>
<keyword evidence="7" id="KW-0325">Glycoprotein</keyword>
<keyword evidence="5 8" id="KW-0732">Signal</keyword>
<evidence type="ECO:0000256" key="2">
    <source>
        <dbReference type="ARBA" id="ARBA00006889"/>
    </source>
</evidence>
<evidence type="ECO:0000256" key="3">
    <source>
        <dbReference type="ARBA" id="ARBA00022448"/>
    </source>
</evidence>
<dbReference type="InterPro" id="IPR012674">
    <property type="entry name" value="Calycin"/>
</dbReference>
<keyword evidence="4" id="KW-0964">Secreted</keyword>
<dbReference type="InterPro" id="IPR002345">
    <property type="entry name" value="Lipocalin"/>
</dbReference>
<evidence type="ECO:0000256" key="7">
    <source>
        <dbReference type="ARBA" id="ARBA00023180"/>
    </source>
</evidence>
<dbReference type="SUPFAM" id="SSF50814">
    <property type="entry name" value="Lipocalins"/>
    <property type="match status" value="1"/>
</dbReference>
<dbReference type="GO" id="GO:0036094">
    <property type="term" value="F:small molecule binding"/>
    <property type="evidence" value="ECO:0007669"/>
    <property type="project" value="InterPro"/>
</dbReference>
<feature type="chain" id="PRO_5026251799" evidence="8">
    <location>
        <begin position="21"/>
        <end position="191"/>
    </location>
</feature>
<evidence type="ECO:0000313" key="11">
    <source>
        <dbReference type="Proteomes" id="UP000475037"/>
    </source>
</evidence>
<dbReference type="Gene3D" id="2.40.128.20">
    <property type="match status" value="1"/>
</dbReference>
<feature type="non-terminal residue" evidence="10">
    <location>
        <position position="1"/>
    </location>
</feature>
<evidence type="ECO:0000256" key="4">
    <source>
        <dbReference type="ARBA" id="ARBA00022525"/>
    </source>
</evidence>
<comment type="subcellular location">
    <subcellularLocation>
        <location evidence="1">Secreted</location>
    </subcellularLocation>
</comment>
<dbReference type="PRINTS" id="PR01275">
    <property type="entry name" value="NGELATINASE"/>
</dbReference>
<evidence type="ECO:0000256" key="8">
    <source>
        <dbReference type="SAM" id="SignalP"/>
    </source>
</evidence>
<evidence type="ECO:0000256" key="1">
    <source>
        <dbReference type="ARBA" id="ARBA00004613"/>
    </source>
</evidence>
<comment type="caution">
    <text evidence="10">The sequence shown here is derived from an EMBL/GenBank/DDBJ whole genome shotgun (WGS) entry which is preliminary data.</text>
</comment>
<accession>A0A6G1ASK2</accession>
<dbReference type="PRINTS" id="PR00179">
    <property type="entry name" value="LIPOCALIN"/>
</dbReference>
<evidence type="ECO:0000313" key="10">
    <source>
        <dbReference type="EMBL" id="KAF0878839.1"/>
    </source>
</evidence>
<evidence type="ECO:0000256" key="5">
    <source>
        <dbReference type="ARBA" id="ARBA00022729"/>
    </source>
</evidence>
<feature type="signal peptide" evidence="8">
    <location>
        <begin position="1"/>
        <end position="20"/>
    </location>
</feature>
<organism evidence="10 11">
    <name type="scientific">Crocuta crocuta</name>
    <name type="common">Spotted hyena</name>
    <dbReference type="NCBI Taxonomy" id="9678"/>
    <lineage>
        <taxon>Eukaryota</taxon>
        <taxon>Metazoa</taxon>
        <taxon>Chordata</taxon>
        <taxon>Craniata</taxon>
        <taxon>Vertebrata</taxon>
        <taxon>Euteleostomi</taxon>
        <taxon>Mammalia</taxon>
        <taxon>Eutheria</taxon>
        <taxon>Laurasiatheria</taxon>
        <taxon>Carnivora</taxon>
        <taxon>Feliformia</taxon>
        <taxon>Hyaenidae</taxon>
        <taxon>Crocuta</taxon>
    </lineage>
</organism>
<dbReference type="InterPro" id="IPR000566">
    <property type="entry name" value="Lipocln_cytosolic_FA-bd_dom"/>
</dbReference>
<feature type="domain" description="Lipocalin/cytosolic fatty-acid binding" evidence="9">
    <location>
        <begin position="48"/>
        <end position="190"/>
    </location>
</feature>
<dbReference type="PANTHER" id="PTHR11430:SF13">
    <property type="entry name" value="NEUTROPHIL GELATINASE-ASSOCIATED LIPOCALIN"/>
    <property type="match status" value="1"/>
</dbReference>
<reference evidence="10 11" key="1">
    <citation type="submission" date="2019-11" db="EMBL/GenBank/DDBJ databases">
        <authorList>
            <person name="Yang C."/>
            <person name="Li F."/>
        </authorList>
    </citation>
    <scope>NUCLEOTIDE SEQUENCE [LARGE SCALE GENOMIC DNA]</scope>
    <source>
        <strain evidence="10">KB4526</strain>
        <tissue evidence="10">Muscle</tissue>
    </source>
</reference>
<feature type="non-terminal residue" evidence="10">
    <location>
        <position position="191"/>
    </location>
</feature>
<dbReference type="GO" id="GO:0005615">
    <property type="term" value="C:extracellular space"/>
    <property type="evidence" value="ECO:0007669"/>
    <property type="project" value="TreeGrafter"/>
</dbReference>
<dbReference type="EMBL" id="VOAJ01003724">
    <property type="protein sequence ID" value="KAF0878839.1"/>
    <property type="molecule type" value="Genomic_DNA"/>
</dbReference>
<keyword evidence="3" id="KW-0813">Transport</keyword>
<comment type="similarity">
    <text evidence="2">Belongs to the calycin superfamily. Lipocalin family.</text>
</comment>
<dbReference type="Pfam" id="PF00061">
    <property type="entry name" value="Lipocalin"/>
    <property type="match status" value="1"/>
</dbReference>
<gene>
    <name evidence="10" type="primary">Lcn2_0</name>
    <name evidence="10" type="ORF">FOF47_R02889</name>
</gene>
<dbReference type="PANTHER" id="PTHR11430">
    <property type="entry name" value="LIPOCALIN"/>
    <property type="match status" value="1"/>
</dbReference>
<keyword evidence="11" id="KW-1185">Reference proteome</keyword>
<protein>
    <submittedName>
        <fullName evidence="10">NGAL protein</fullName>
    </submittedName>
</protein>
<dbReference type="Proteomes" id="UP000475037">
    <property type="component" value="Unassembled WGS sequence"/>
</dbReference>
<sequence>MALGPLWLGLALWGALHIQAQDSTPNPIPAPPLHKVPLQPDFQNELFQGKWYILGVAGNEINEEKHSQLKMYTTTYELNEDNSYNVTFILPWKQRCDPWGTTFIPSFQPGLFTLGNIERYPGIQSYTARVVTTDYNEVATMFFTKVYNNQESFRITLYGETKELSPELKENFIGFAKSLGLTDEHIVFPVP</sequence>
<keyword evidence="6" id="KW-1015">Disulfide bond</keyword>
<proteinExistence type="inferred from homology"/>
<dbReference type="InterPro" id="IPR003087">
    <property type="entry name" value="LCN2/LCN12"/>
</dbReference>
<evidence type="ECO:0000256" key="6">
    <source>
        <dbReference type="ARBA" id="ARBA00023157"/>
    </source>
</evidence>
<name>A0A6G1ASK2_CROCR</name>
<dbReference type="AlphaFoldDB" id="A0A6G1ASK2"/>